<proteinExistence type="predicted"/>
<dbReference type="Proteomes" id="UP001500886">
    <property type="component" value="Unassembled WGS sequence"/>
</dbReference>
<evidence type="ECO:0000313" key="2">
    <source>
        <dbReference type="EMBL" id="GAA2720619.1"/>
    </source>
</evidence>
<evidence type="ECO:0000313" key="3">
    <source>
        <dbReference type="Proteomes" id="UP001500886"/>
    </source>
</evidence>
<sequence length="78" mass="8234">MTGAPGGDRLIAVVERAIEQHLPGGTYGVDVASMAGEVVRQVRRQLVFERLEETAAKLAGTLEGNAPATEEASRRDAS</sequence>
<organism evidence="2 3">
    <name type="scientific">Streptomyces luteosporeus</name>
    <dbReference type="NCBI Taxonomy" id="173856"/>
    <lineage>
        <taxon>Bacteria</taxon>
        <taxon>Bacillati</taxon>
        <taxon>Actinomycetota</taxon>
        <taxon>Actinomycetes</taxon>
        <taxon>Kitasatosporales</taxon>
        <taxon>Streptomycetaceae</taxon>
        <taxon>Streptomyces</taxon>
    </lineage>
</organism>
<accession>A0ABP6GB90</accession>
<reference evidence="3" key="1">
    <citation type="journal article" date="2019" name="Int. J. Syst. Evol. Microbiol.">
        <title>The Global Catalogue of Microorganisms (GCM) 10K type strain sequencing project: providing services to taxonomists for standard genome sequencing and annotation.</title>
        <authorList>
            <consortium name="The Broad Institute Genomics Platform"/>
            <consortium name="The Broad Institute Genome Sequencing Center for Infectious Disease"/>
            <person name="Wu L."/>
            <person name="Ma J."/>
        </authorList>
    </citation>
    <scope>NUCLEOTIDE SEQUENCE [LARGE SCALE GENOMIC DNA]</scope>
    <source>
        <strain evidence="3">JCM 4542</strain>
    </source>
</reference>
<name>A0ABP6GB90_9ACTN</name>
<comment type="caution">
    <text evidence="2">The sequence shown here is derived from an EMBL/GenBank/DDBJ whole genome shotgun (WGS) entry which is preliminary data.</text>
</comment>
<gene>
    <name evidence="2" type="ORF">GCM10010315_41440</name>
</gene>
<dbReference type="EMBL" id="BAAASL010000015">
    <property type="protein sequence ID" value="GAA2720619.1"/>
    <property type="molecule type" value="Genomic_DNA"/>
</dbReference>
<feature type="region of interest" description="Disordered" evidence="1">
    <location>
        <begin position="59"/>
        <end position="78"/>
    </location>
</feature>
<protein>
    <submittedName>
        <fullName evidence="2">Uncharacterized protein</fullName>
    </submittedName>
</protein>
<dbReference type="RefSeq" id="WP_344436878.1">
    <property type="nucleotide sequence ID" value="NZ_BAAASL010000015.1"/>
</dbReference>
<evidence type="ECO:0000256" key="1">
    <source>
        <dbReference type="SAM" id="MobiDB-lite"/>
    </source>
</evidence>
<keyword evidence="3" id="KW-1185">Reference proteome</keyword>